<protein>
    <submittedName>
        <fullName evidence="3">Secreted protein</fullName>
    </submittedName>
</protein>
<reference evidence="3" key="1">
    <citation type="submission" date="2016-11" db="UniProtKB">
        <authorList>
            <consortium name="WormBaseParasite"/>
        </authorList>
    </citation>
    <scope>IDENTIFICATION</scope>
</reference>
<evidence type="ECO:0000313" key="2">
    <source>
        <dbReference type="Proteomes" id="UP000095281"/>
    </source>
</evidence>
<dbReference type="AlphaFoldDB" id="A0A1I8BCK0"/>
<proteinExistence type="predicted"/>
<keyword evidence="2" id="KW-1185">Reference proteome</keyword>
<keyword evidence="1" id="KW-0732">Signal</keyword>
<evidence type="ECO:0000313" key="3">
    <source>
        <dbReference type="WBParaSite" id="MhA1_Contig1932.frz3.gene2"/>
    </source>
</evidence>
<accession>A0A1I8BCK0</accession>
<organism evidence="2 3">
    <name type="scientific">Meloidogyne hapla</name>
    <name type="common">Root-knot nematode worm</name>
    <dbReference type="NCBI Taxonomy" id="6305"/>
    <lineage>
        <taxon>Eukaryota</taxon>
        <taxon>Metazoa</taxon>
        <taxon>Ecdysozoa</taxon>
        <taxon>Nematoda</taxon>
        <taxon>Chromadorea</taxon>
        <taxon>Rhabditida</taxon>
        <taxon>Tylenchina</taxon>
        <taxon>Tylenchomorpha</taxon>
        <taxon>Tylenchoidea</taxon>
        <taxon>Meloidogynidae</taxon>
        <taxon>Meloidogyninae</taxon>
        <taxon>Meloidogyne</taxon>
    </lineage>
</organism>
<sequence>MKYLLLFVLFLHLNKANSLIDIETYEMEIEKTRKTIILLIILSLNYFKAEELVQEIVERFDKIAETTVDFTEKLKLIKDTSASFLKLAVPLGSLLAASLDIIKKPESDEYKALKKMNAHMVYQFDRLNERITYSFEAEEMDTELREFNIVSLN</sequence>
<feature type="chain" id="PRO_5009315690" evidence="1">
    <location>
        <begin position="19"/>
        <end position="153"/>
    </location>
</feature>
<evidence type="ECO:0000256" key="1">
    <source>
        <dbReference type="SAM" id="SignalP"/>
    </source>
</evidence>
<dbReference type="WBParaSite" id="MhA1_Contig1932.frz3.gene2">
    <property type="protein sequence ID" value="MhA1_Contig1932.frz3.gene2"/>
    <property type="gene ID" value="MhA1_Contig1932.frz3.gene2"/>
</dbReference>
<name>A0A1I8BCK0_MELHA</name>
<feature type="signal peptide" evidence="1">
    <location>
        <begin position="1"/>
        <end position="18"/>
    </location>
</feature>
<dbReference type="Proteomes" id="UP000095281">
    <property type="component" value="Unplaced"/>
</dbReference>